<evidence type="ECO:0000256" key="9">
    <source>
        <dbReference type="ARBA" id="ARBA00023242"/>
    </source>
</evidence>
<feature type="domain" description="C2H2-type" evidence="12">
    <location>
        <begin position="179"/>
        <end position="206"/>
    </location>
</feature>
<dbReference type="STRING" id="50429.A0A2B4STZ4"/>
<evidence type="ECO:0000313" key="14">
    <source>
        <dbReference type="Proteomes" id="UP000225706"/>
    </source>
</evidence>
<dbReference type="OrthoDB" id="9439903at2759"/>
<dbReference type="InterPro" id="IPR023238">
    <property type="entry name" value="FAM175"/>
</dbReference>
<dbReference type="SUPFAM" id="SSF57667">
    <property type="entry name" value="beta-beta-alpha zinc fingers"/>
    <property type="match status" value="2"/>
</dbReference>
<keyword evidence="9" id="KW-0539">Nucleus</keyword>
<feature type="region of interest" description="Disordered" evidence="11">
    <location>
        <begin position="517"/>
        <end position="647"/>
    </location>
</feature>
<evidence type="ECO:0000256" key="6">
    <source>
        <dbReference type="ARBA" id="ARBA00023015"/>
    </source>
</evidence>
<keyword evidence="14" id="KW-1185">Reference proteome</keyword>
<dbReference type="InterPro" id="IPR036236">
    <property type="entry name" value="Znf_C2H2_sf"/>
</dbReference>
<dbReference type="GO" id="GO:0008270">
    <property type="term" value="F:zinc ion binding"/>
    <property type="evidence" value="ECO:0007669"/>
    <property type="project" value="UniProtKB-KW"/>
</dbReference>
<keyword evidence="8" id="KW-0804">Transcription</keyword>
<evidence type="ECO:0000256" key="10">
    <source>
        <dbReference type="PROSITE-ProRule" id="PRU00042"/>
    </source>
</evidence>
<dbReference type="PROSITE" id="PS00028">
    <property type="entry name" value="ZINC_FINGER_C2H2_1"/>
    <property type="match status" value="4"/>
</dbReference>
<keyword evidence="5" id="KW-0862">Zinc</keyword>
<dbReference type="PRINTS" id="PR02051">
    <property type="entry name" value="PROTEINF175"/>
</dbReference>
<evidence type="ECO:0000313" key="13">
    <source>
        <dbReference type="EMBL" id="PFX32543.1"/>
    </source>
</evidence>
<evidence type="ECO:0000256" key="5">
    <source>
        <dbReference type="ARBA" id="ARBA00022833"/>
    </source>
</evidence>
<evidence type="ECO:0000256" key="2">
    <source>
        <dbReference type="ARBA" id="ARBA00022723"/>
    </source>
</evidence>
<keyword evidence="6" id="KW-0805">Transcription regulation</keyword>
<evidence type="ECO:0000256" key="4">
    <source>
        <dbReference type="ARBA" id="ARBA00022771"/>
    </source>
</evidence>
<organism evidence="13 14">
    <name type="scientific">Stylophora pistillata</name>
    <name type="common">Smooth cauliflower coral</name>
    <dbReference type="NCBI Taxonomy" id="50429"/>
    <lineage>
        <taxon>Eukaryota</taxon>
        <taxon>Metazoa</taxon>
        <taxon>Cnidaria</taxon>
        <taxon>Anthozoa</taxon>
        <taxon>Hexacorallia</taxon>
        <taxon>Scleractinia</taxon>
        <taxon>Astrocoeniina</taxon>
        <taxon>Pocilloporidae</taxon>
        <taxon>Stylophora</taxon>
    </lineage>
</organism>
<evidence type="ECO:0000259" key="12">
    <source>
        <dbReference type="PROSITE" id="PS50157"/>
    </source>
</evidence>
<evidence type="ECO:0000256" key="7">
    <source>
        <dbReference type="ARBA" id="ARBA00023125"/>
    </source>
</evidence>
<comment type="subcellular location">
    <subcellularLocation>
        <location evidence="1">Nucleus</location>
    </subcellularLocation>
</comment>
<dbReference type="PANTHER" id="PTHR23235">
    <property type="entry name" value="KRUEPPEL-LIKE TRANSCRIPTION FACTOR"/>
    <property type="match status" value="1"/>
</dbReference>
<dbReference type="EMBL" id="LSMT01000021">
    <property type="protein sequence ID" value="PFX32543.1"/>
    <property type="molecule type" value="Genomic_DNA"/>
</dbReference>
<protein>
    <submittedName>
        <fullName evidence="13">Protein glass</fullName>
    </submittedName>
</protein>
<keyword evidence="7" id="KW-0238">DNA-binding</keyword>
<accession>A0A2B4STZ4</accession>
<evidence type="ECO:0000256" key="11">
    <source>
        <dbReference type="SAM" id="MobiDB-lite"/>
    </source>
</evidence>
<sequence>MSNEQAVIVRNSQSLSLQGESFSSARRTSDHQAPIGSVITISGEPNTSLSLMHHRAGIERSAFHSFHHFPPGFIPFNHGPALFPPSSLTSPYLPGPPHAGIPAFGPAPVLCGGSVPFPRSYQPYMHKFLNPGVIGSSRVSPREHSSDDGPTKCPVCGKLYARLSTLRLHLRTHSGEKPYQCLVCLKSFSQAANLTAHFRIHSGEKPFKCHICNRQFSQSSSVTTHMRTHNGERPYQCRVCTKAFADSSTLTKHMRTHTVSNFGIDAERPGMGSKEGLLLGQITSRITNTITDSQSENLTHERVATIQGFVPFGKVHSFYTNVGHIIEDAISEELNDNEKSEKVIGWFSFRRNTQGQVSMRERYIHHNLIAKFSYTPSKEFLLAIFTSHMSRDLSSHKFEYCFCRSADREGVFEPVQVQILNLGDTSHSEYRLNCHSAQATSSLFHEVIDSYRNEFVDDKGCIQQSSNMHGMYITMMKRLQDLVEVVKVSETTVSSLNEEIENRRQELEACRMELSRKNASNEVDEKRPLQPNSLLSESKQEKEEAKITFETHGSDLPGDDNNTKGSVVTSDNELGEKNDQGISEESTDAASEEAPKADSPSLNRRRKQKTPARVVVRYVKPVVANDDDVTDDETQPYSIEDKITGSGQDYEEKLSQNLAMETSSPVF</sequence>
<keyword evidence="2" id="KW-0479">Metal-binding</keyword>
<feature type="compositionally biased region" description="Low complexity" evidence="11">
    <location>
        <begin position="611"/>
        <end position="624"/>
    </location>
</feature>
<feature type="domain" description="C2H2-type" evidence="12">
    <location>
        <begin position="235"/>
        <end position="262"/>
    </location>
</feature>
<dbReference type="SMART" id="SM00355">
    <property type="entry name" value="ZnF_C2H2"/>
    <property type="match status" value="4"/>
</dbReference>
<feature type="domain" description="C2H2-type" evidence="12">
    <location>
        <begin position="207"/>
        <end position="234"/>
    </location>
</feature>
<proteinExistence type="predicted"/>
<dbReference type="Proteomes" id="UP000225706">
    <property type="component" value="Unassembled WGS sequence"/>
</dbReference>
<gene>
    <name evidence="13" type="primary">gl</name>
    <name evidence="13" type="ORF">AWC38_SpisGene2530</name>
</gene>
<dbReference type="GO" id="GO:0000978">
    <property type="term" value="F:RNA polymerase II cis-regulatory region sequence-specific DNA binding"/>
    <property type="evidence" value="ECO:0007669"/>
    <property type="project" value="TreeGrafter"/>
</dbReference>
<dbReference type="Gene3D" id="3.30.160.60">
    <property type="entry name" value="Classic Zinc Finger"/>
    <property type="match status" value="4"/>
</dbReference>
<evidence type="ECO:0000256" key="3">
    <source>
        <dbReference type="ARBA" id="ARBA00022737"/>
    </source>
</evidence>
<dbReference type="FunFam" id="3.30.160.60:FF:000875">
    <property type="entry name" value="zinc finger protein 236 isoform X7"/>
    <property type="match status" value="1"/>
</dbReference>
<dbReference type="PANTHER" id="PTHR23235:SF120">
    <property type="entry name" value="KRUPPEL-LIKE FACTOR 15"/>
    <property type="match status" value="1"/>
</dbReference>
<evidence type="ECO:0000256" key="8">
    <source>
        <dbReference type="ARBA" id="ARBA00023163"/>
    </source>
</evidence>
<dbReference type="FunFam" id="3.30.160.60:FF:000325">
    <property type="entry name" value="ZFP90 zinc finger protein"/>
    <property type="match status" value="1"/>
</dbReference>
<feature type="compositionally biased region" description="Polar residues" evidence="11">
    <location>
        <begin position="563"/>
        <end position="572"/>
    </location>
</feature>
<dbReference type="Pfam" id="PF21125">
    <property type="entry name" value="MPN_2A_DUB_like"/>
    <property type="match status" value="1"/>
</dbReference>
<dbReference type="FunFam" id="3.30.160.60:FF:002343">
    <property type="entry name" value="Zinc finger protein 33A"/>
    <property type="match status" value="1"/>
</dbReference>
<feature type="compositionally biased region" description="Basic and acidic residues" evidence="11">
    <location>
        <begin position="538"/>
        <end position="553"/>
    </location>
</feature>
<dbReference type="InterPro" id="IPR013087">
    <property type="entry name" value="Znf_C2H2_type"/>
</dbReference>
<dbReference type="Pfam" id="PF00096">
    <property type="entry name" value="zf-C2H2"/>
    <property type="match status" value="4"/>
</dbReference>
<comment type="caution">
    <text evidence="13">The sequence shown here is derived from an EMBL/GenBank/DDBJ whole genome shotgun (WGS) entry which is preliminary data.</text>
</comment>
<dbReference type="GO" id="GO:0005634">
    <property type="term" value="C:nucleus"/>
    <property type="evidence" value="ECO:0007669"/>
    <property type="project" value="UniProtKB-SubCell"/>
</dbReference>
<dbReference type="PROSITE" id="PS50157">
    <property type="entry name" value="ZINC_FINGER_C2H2_2"/>
    <property type="match status" value="4"/>
</dbReference>
<keyword evidence="4 10" id="KW-0863">Zinc-finger</keyword>
<name>A0A2B4STZ4_STYPI</name>
<dbReference type="AlphaFoldDB" id="A0A2B4STZ4"/>
<dbReference type="GO" id="GO:0000981">
    <property type="term" value="F:DNA-binding transcription factor activity, RNA polymerase II-specific"/>
    <property type="evidence" value="ECO:0007669"/>
    <property type="project" value="TreeGrafter"/>
</dbReference>
<reference evidence="14" key="1">
    <citation type="journal article" date="2017" name="bioRxiv">
        <title>Comparative analysis of the genomes of Stylophora pistillata and Acropora digitifera provides evidence for extensive differences between species of corals.</title>
        <authorList>
            <person name="Voolstra C.R."/>
            <person name="Li Y."/>
            <person name="Liew Y.J."/>
            <person name="Baumgarten S."/>
            <person name="Zoccola D."/>
            <person name="Flot J.-F."/>
            <person name="Tambutte S."/>
            <person name="Allemand D."/>
            <person name="Aranda M."/>
        </authorList>
    </citation>
    <scope>NUCLEOTIDE SEQUENCE [LARGE SCALE GENOMIC DNA]</scope>
</reference>
<feature type="compositionally biased region" description="Acidic residues" evidence="11">
    <location>
        <begin position="625"/>
        <end position="634"/>
    </location>
</feature>
<feature type="domain" description="C2H2-type" evidence="12">
    <location>
        <begin position="151"/>
        <end position="178"/>
    </location>
</feature>
<keyword evidence="3" id="KW-0677">Repeat</keyword>
<evidence type="ECO:0000256" key="1">
    <source>
        <dbReference type="ARBA" id="ARBA00004123"/>
    </source>
</evidence>
<dbReference type="CDD" id="cd23519">
    <property type="entry name" value="Abraxas-like_domain"/>
    <property type="match status" value="1"/>
</dbReference>